<dbReference type="Pfam" id="PF00361">
    <property type="entry name" value="Proton_antipo_M"/>
    <property type="match status" value="1"/>
</dbReference>
<feature type="transmembrane region" description="Helical" evidence="7">
    <location>
        <begin position="335"/>
        <end position="359"/>
    </location>
</feature>
<keyword evidence="5" id="KW-0520">NAD</keyword>
<evidence type="ECO:0000256" key="6">
    <source>
        <dbReference type="ARBA" id="ARBA00023136"/>
    </source>
</evidence>
<evidence type="ECO:0000256" key="5">
    <source>
        <dbReference type="ARBA" id="ARBA00023027"/>
    </source>
</evidence>
<sequence length="451" mass="49959">MFWYSVIELDSLLSLLMIIVYGLFSLRSVNVHLADVYFFCRLYPVLFVLGYYMDSSAVTVDVLLAVLLLVVMYSFKSFESVLLLLFAFIGSYFMLHSVDLLTFYVALEAQNFSFLVLCGLLSTKDSSSFSMEAALKYFLLSAFSSGVLLFWFSTIYLQTGLSVLSLASSSAVDSFQPGSVGLNGQSYIQPHYIQLQVPYSHLQLDFMILAAMMFKLGAAPLHLWMVQIFSSVKRSLLMYISTAPKLALFGFWVSGFQAVWTDFSVLLFAVFSVVLGSFGAYSQPALRAVFAYSSVNEMGLMLLALETAGFGSLFQHLGIYVVSQVLLWNLDDKRLLSVVAVSLAALPPLAGFFGKAWIFWAAISAAVHSNLVLVLVVALFCSGVSLVYYLRVLRLFWNNSKGSSCRLLVVSRPRSSIAATYAPLDSRVMLIATCVVLLAFLPVFLIKPFVL</sequence>
<feature type="transmembrane region" description="Helical" evidence="7">
    <location>
        <begin position="259"/>
        <end position="281"/>
    </location>
</feature>
<comment type="subcellular location">
    <subcellularLocation>
        <location evidence="1">Membrane</location>
        <topology evidence="1">Multi-pass membrane protein</topology>
    </subcellularLocation>
</comment>
<keyword evidence="9" id="KW-0496">Mitochondrion</keyword>
<protein>
    <submittedName>
        <fullName evidence="9">Nad2 protein</fullName>
    </submittedName>
</protein>
<feature type="domain" description="NADH:quinone oxidoreductase/Mrp antiporter transmembrane" evidence="8">
    <location>
        <begin position="97"/>
        <end position="327"/>
    </location>
</feature>
<feature type="transmembrane region" description="Helical" evidence="7">
    <location>
        <begin position="371"/>
        <end position="390"/>
    </location>
</feature>
<feature type="transmembrane region" description="Helical" evidence="7">
    <location>
        <begin position="206"/>
        <end position="224"/>
    </location>
</feature>
<dbReference type="EMBL" id="KP696388">
    <property type="protein sequence ID" value="AJN90459.1"/>
    <property type="molecule type" value="Genomic_DNA"/>
</dbReference>
<feature type="transmembrane region" description="Helical" evidence="7">
    <location>
        <begin position="12"/>
        <end position="29"/>
    </location>
</feature>
<name>A0A0C5CFY9_9CHLO</name>
<dbReference type="GeneID" id="23631529"/>
<evidence type="ECO:0000256" key="3">
    <source>
        <dbReference type="ARBA" id="ARBA00022967"/>
    </source>
</evidence>
<keyword evidence="2 7" id="KW-0812">Transmembrane</keyword>
<feature type="transmembrane region" description="Helical" evidence="7">
    <location>
        <begin position="302"/>
        <end position="323"/>
    </location>
</feature>
<dbReference type="AlphaFoldDB" id="A0A0C5CFY9"/>
<feature type="transmembrane region" description="Helical" evidence="7">
    <location>
        <begin position="428"/>
        <end position="446"/>
    </location>
</feature>
<proteinExistence type="predicted"/>
<feature type="transmembrane region" description="Helical" evidence="7">
    <location>
        <begin position="49"/>
        <end position="71"/>
    </location>
</feature>
<accession>A0A0C5CFY9</accession>
<keyword evidence="4 7" id="KW-1133">Transmembrane helix</keyword>
<dbReference type="InterPro" id="IPR001750">
    <property type="entry name" value="ND/Mrp_TM"/>
</dbReference>
<feature type="transmembrane region" description="Helical" evidence="7">
    <location>
        <begin position="236"/>
        <end position="253"/>
    </location>
</feature>
<evidence type="ECO:0000256" key="7">
    <source>
        <dbReference type="SAM" id="Phobius"/>
    </source>
</evidence>
<organism evidence="9">
    <name type="scientific">Polytoma uvella</name>
    <dbReference type="NCBI Taxonomy" id="40532"/>
    <lineage>
        <taxon>Eukaryota</taxon>
        <taxon>Viridiplantae</taxon>
        <taxon>Chlorophyta</taxon>
        <taxon>core chlorophytes</taxon>
        <taxon>Chlorophyceae</taxon>
        <taxon>CS clade</taxon>
        <taxon>Chlamydomonadales</taxon>
        <taxon>Chlamydomonadaceae</taxon>
        <taxon>Polytoma</taxon>
    </lineage>
</organism>
<feature type="transmembrane region" description="Helical" evidence="7">
    <location>
        <begin position="78"/>
        <end position="95"/>
    </location>
</feature>
<evidence type="ECO:0000259" key="8">
    <source>
        <dbReference type="Pfam" id="PF00361"/>
    </source>
</evidence>
<evidence type="ECO:0000256" key="4">
    <source>
        <dbReference type="ARBA" id="ARBA00022989"/>
    </source>
</evidence>
<evidence type="ECO:0000256" key="1">
    <source>
        <dbReference type="ARBA" id="ARBA00004141"/>
    </source>
</evidence>
<geneLocation type="mitochondrion" evidence="9"/>
<feature type="transmembrane region" description="Helical" evidence="7">
    <location>
        <begin position="134"/>
        <end position="157"/>
    </location>
</feature>
<dbReference type="GO" id="GO:0016020">
    <property type="term" value="C:membrane"/>
    <property type="evidence" value="ECO:0007669"/>
    <property type="project" value="UniProtKB-SubCell"/>
</dbReference>
<evidence type="ECO:0000256" key="2">
    <source>
        <dbReference type="ARBA" id="ARBA00022692"/>
    </source>
</evidence>
<keyword evidence="3" id="KW-1278">Translocase</keyword>
<feature type="transmembrane region" description="Helical" evidence="7">
    <location>
        <begin position="101"/>
        <end position="122"/>
    </location>
</feature>
<reference evidence="9" key="1">
    <citation type="journal article" date="2015" name="Genome Biol. Evol.">
        <title>Massive and widespread organelle genomic expansion in the green algal genus Dunaliella.</title>
        <authorList>
            <person name="Del Vasto M."/>
            <person name="Figueroa-Martinez F."/>
            <person name="Featherston J."/>
            <person name="Gonzalez M.A."/>
            <person name="Reyes-Prieto A."/>
            <person name="Durand P.M."/>
            <person name="Smith D.R."/>
        </authorList>
    </citation>
    <scope>NUCLEOTIDE SEQUENCE</scope>
    <source>
        <strain evidence="9">UTEX 964</strain>
    </source>
</reference>
<dbReference type="RefSeq" id="YP_009123598.1">
    <property type="nucleotide sequence ID" value="NC_026572.1"/>
</dbReference>
<dbReference type="PANTHER" id="PTHR22773">
    <property type="entry name" value="NADH DEHYDROGENASE"/>
    <property type="match status" value="1"/>
</dbReference>
<keyword evidence="6 7" id="KW-0472">Membrane</keyword>
<gene>
    <name evidence="9" type="primary">nad2</name>
</gene>
<evidence type="ECO:0000313" key="9">
    <source>
        <dbReference type="EMBL" id="AJN90459.1"/>
    </source>
</evidence>